<protein>
    <recommendedName>
        <fullName evidence="4">Invasion associated locus B family protein</fullName>
    </recommendedName>
</protein>
<keyword evidence="1" id="KW-0732">Signal</keyword>
<feature type="chain" id="PRO_5004105583" description="Invasion associated locus B family protein" evidence="1">
    <location>
        <begin position="24"/>
        <end position="168"/>
    </location>
</feature>
<dbReference type="AlphaFoldDB" id="N0BHI1"/>
<dbReference type="STRING" id="670307.HYPDE_39658"/>
<dbReference type="OrthoDB" id="9806572at2"/>
<dbReference type="eggNOG" id="COG5342">
    <property type="taxonomic scope" value="Bacteria"/>
</dbReference>
<accession>N0BHI1</accession>
<dbReference type="Gene3D" id="2.60.40.1880">
    <property type="entry name" value="Invasion associated locus B (IalB) protein"/>
    <property type="match status" value="1"/>
</dbReference>
<sequence length="168" mass="18138">MHGPRRFLAALPFFVVASASLGAETMTRVDTYGDWMLLTDSETPHLFCFVTSQPKSSTPNNAQREAPRAYISAWPKDGIRGEVSFRMGFKIKKSAQGTASIGAGGFKLFGSNDRAFVSDSTQELKLIEAMRKGSSMTVAIASDHGTVTDTYSLAGVGVALQKLQETCF</sequence>
<dbReference type="InterPro" id="IPR038696">
    <property type="entry name" value="IalB_sf"/>
</dbReference>
<dbReference type="Proteomes" id="UP000005952">
    <property type="component" value="Chromosome"/>
</dbReference>
<evidence type="ECO:0000313" key="2">
    <source>
        <dbReference type="EMBL" id="AGK59600.1"/>
    </source>
</evidence>
<reference evidence="2 3" key="1">
    <citation type="journal article" date="2013" name="Genome Announc.">
        <title>Genome sequences for three denitrifying bacterial strains isolated from a uranium- and nitrate-contaminated subsurface environment.</title>
        <authorList>
            <person name="Venkatramanan R."/>
            <person name="Prakash O."/>
            <person name="Woyke T."/>
            <person name="Chain P."/>
            <person name="Goodwin L.A."/>
            <person name="Watson D."/>
            <person name="Brooks S."/>
            <person name="Kostka J.E."/>
            <person name="Green S.J."/>
        </authorList>
    </citation>
    <scope>NUCLEOTIDE SEQUENCE [LARGE SCALE GENOMIC DNA]</scope>
    <source>
        <strain evidence="2 3">1NES1</strain>
    </source>
</reference>
<organism evidence="2 3">
    <name type="scientific">Hyphomicrobium denitrificans 1NES1</name>
    <dbReference type="NCBI Taxonomy" id="670307"/>
    <lineage>
        <taxon>Bacteria</taxon>
        <taxon>Pseudomonadati</taxon>
        <taxon>Pseudomonadota</taxon>
        <taxon>Alphaproteobacteria</taxon>
        <taxon>Hyphomicrobiales</taxon>
        <taxon>Hyphomicrobiaceae</taxon>
        <taxon>Hyphomicrobium</taxon>
    </lineage>
</organism>
<evidence type="ECO:0008006" key="4">
    <source>
        <dbReference type="Google" id="ProtNLM"/>
    </source>
</evidence>
<dbReference type="EMBL" id="CP005587">
    <property type="protein sequence ID" value="AGK59600.1"/>
    <property type="molecule type" value="Genomic_DNA"/>
</dbReference>
<dbReference type="KEGG" id="hdt:HYPDE_39658"/>
<dbReference type="RefSeq" id="WP_015599615.1">
    <property type="nucleotide sequence ID" value="NC_021172.1"/>
</dbReference>
<evidence type="ECO:0000313" key="3">
    <source>
        <dbReference type="Proteomes" id="UP000005952"/>
    </source>
</evidence>
<evidence type="ECO:0000256" key="1">
    <source>
        <dbReference type="SAM" id="SignalP"/>
    </source>
</evidence>
<gene>
    <name evidence="2" type="ORF">HYPDE_39658</name>
</gene>
<name>N0BHI1_9HYPH</name>
<keyword evidence="3" id="KW-1185">Reference proteome</keyword>
<proteinExistence type="predicted"/>
<feature type="signal peptide" evidence="1">
    <location>
        <begin position="1"/>
        <end position="23"/>
    </location>
</feature>
<dbReference type="HOGENOM" id="CLU_100562_1_1_5"/>